<evidence type="ECO:0000256" key="1">
    <source>
        <dbReference type="ARBA" id="ARBA00001933"/>
    </source>
</evidence>
<dbReference type="PANTHER" id="PTHR43643:SF3">
    <property type="entry name" value="HISTIDINOL-PHOSPHATE AMINOTRANSFERASE"/>
    <property type="match status" value="1"/>
</dbReference>
<accession>A0ABS2Q467</accession>
<evidence type="ECO:0000256" key="7">
    <source>
        <dbReference type="ARBA" id="ARBA00023102"/>
    </source>
</evidence>
<dbReference type="Gene3D" id="3.90.1150.10">
    <property type="entry name" value="Aspartate Aminotransferase, domain 1"/>
    <property type="match status" value="1"/>
</dbReference>
<dbReference type="InterPro" id="IPR015421">
    <property type="entry name" value="PyrdxlP-dep_Trfase_major"/>
</dbReference>
<gene>
    <name evidence="9" type="primary">hisC</name>
    <name evidence="11" type="ORF">JOC27_000009</name>
</gene>
<dbReference type="PROSITE" id="PS00599">
    <property type="entry name" value="AA_TRANSFER_CLASS_2"/>
    <property type="match status" value="1"/>
</dbReference>
<dbReference type="NCBIfam" id="TIGR01141">
    <property type="entry name" value="hisC"/>
    <property type="match status" value="1"/>
</dbReference>
<evidence type="ECO:0000256" key="3">
    <source>
        <dbReference type="ARBA" id="ARBA00011738"/>
    </source>
</evidence>
<dbReference type="GO" id="GO:0004400">
    <property type="term" value="F:histidinol-phosphate transaminase activity"/>
    <property type="evidence" value="ECO:0007669"/>
    <property type="project" value="UniProtKB-EC"/>
</dbReference>
<dbReference type="Proteomes" id="UP000823201">
    <property type="component" value="Unassembled WGS sequence"/>
</dbReference>
<comment type="catalytic activity">
    <reaction evidence="8 9">
        <text>L-histidinol phosphate + 2-oxoglutarate = 3-(imidazol-4-yl)-2-oxopropyl phosphate + L-glutamate</text>
        <dbReference type="Rhea" id="RHEA:23744"/>
        <dbReference type="ChEBI" id="CHEBI:16810"/>
        <dbReference type="ChEBI" id="CHEBI:29985"/>
        <dbReference type="ChEBI" id="CHEBI:57766"/>
        <dbReference type="ChEBI" id="CHEBI:57980"/>
        <dbReference type="EC" id="2.6.1.9"/>
    </reaction>
</comment>
<dbReference type="InterPro" id="IPR015424">
    <property type="entry name" value="PyrdxlP-dep_Trfase"/>
</dbReference>
<comment type="cofactor">
    <cofactor evidence="1 9">
        <name>pyridoxal 5'-phosphate</name>
        <dbReference type="ChEBI" id="CHEBI:597326"/>
    </cofactor>
</comment>
<keyword evidence="12" id="KW-1185">Reference proteome</keyword>
<protein>
    <recommendedName>
        <fullName evidence="9">Histidinol-phosphate aminotransferase</fullName>
        <ecNumber evidence="9">2.6.1.9</ecNumber>
    </recommendedName>
    <alternativeName>
        <fullName evidence="9">Imidazole acetol-phosphate transaminase</fullName>
    </alternativeName>
</protein>
<evidence type="ECO:0000256" key="4">
    <source>
        <dbReference type="ARBA" id="ARBA00022576"/>
    </source>
</evidence>
<evidence type="ECO:0000256" key="9">
    <source>
        <dbReference type="HAMAP-Rule" id="MF_01023"/>
    </source>
</evidence>
<evidence type="ECO:0000256" key="2">
    <source>
        <dbReference type="ARBA" id="ARBA00005011"/>
    </source>
</evidence>
<keyword evidence="4 9" id="KW-0032">Aminotransferase</keyword>
<dbReference type="InterPro" id="IPR004839">
    <property type="entry name" value="Aminotransferase_I/II_large"/>
</dbReference>
<keyword evidence="9" id="KW-0028">Amino-acid biosynthesis</keyword>
<dbReference type="InterPro" id="IPR015422">
    <property type="entry name" value="PyrdxlP-dep_Trfase_small"/>
</dbReference>
<evidence type="ECO:0000256" key="8">
    <source>
        <dbReference type="ARBA" id="ARBA00047481"/>
    </source>
</evidence>
<dbReference type="SUPFAM" id="SSF53383">
    <property type="entry name" value="PLP-dependent transferases"/>
    <property type="match status" value="1"/>
</dbReference>
<evidence type="ECO:0000313" key="12">
    <source>
        <dbReference type="Proteomes" id="UP000823201"/>
    </source>
</evidence>
<keyword evidence="5 9" id="KW-0808">Transferase</keyword>
<organism evidence="11 12">
    <name type="scientific">Sporolactobacillus spathodeae</name>
    <dbReference type="NCBI Taxonomy" id="1465502"/>
    <lineage>
        <taxon>Bacteria</taxon>
        <taxon>Bacillati</taxon>
        <taxon>Bacillota</taxon>
        <taxon>Bacilli</taxon>
        <taxon>Bacillales</taxon>
        <taxon>Sporolactobacillaceae</taxon>
        <taxon>Sporolactobacillus</taxon>
    </lineage>
</organism>
<dbReference type="Gene3D" id="3.40.640.10">
    <property type="entry name" value="Type I PLP-dependent aspartate aminotransferase-like (Major domain)"/>
    <property type="match status" value="1"/>
</dbReference>
<reference evidence="11 12" key="1">
    <citation type="submission" date="2021-01" db="EMBL/GenBank/DDBJ databases">
        <title>Genomic Encyclopedia of Type Strains, Phase IV (KMG-IV): sequencing the most valuable type-strain genomes for metagenomic binning, comparative biology and taxonomic classification.</title>
        <authorList>
            <person name="Goeker M."/>
        </authorList>
    </citation>
    <scope>NUCLEOTIDE SEQUENCE [LARGE SCALE GENOMIC DNA]</scope>
    <source>
        <strain evidence="11 12">DSM 100968</strain>
    </source>
</reference>
<dbReference type="HAMAP" id="MF_01023">
    <property type="entry name" value="HisC_aminotrans_2"/>
    <property type="match status" value="1"/>
</dbReference>
<dbReference type="RefSeq" id="WP_205004947.1">
    <property type="nucleotide sequence ID" value="NZ_CBCRXA010000001.1"/>
</dbReference>
<dbReference type="InterPro" id="IPR005861">
    <property type="entry name" value="HisP_aminotrans"/>
</dbReference>
<name>A0ABS2Q467_9BACL</name>
<dbReference type="Pfam" id="PF00155">
    <property type="entry name" value="Aminotran_1_2"/>
    <property type="match status" value="1"/>
</dbReference>
<comment type="pathway">
    <text evidence="2 9">Amino-acid biosynthesis; L-histidine biosynthesis; L-histidine from 5-phospho-alpha-D-ribose 1-diphosphate: step 7/9.</text>
</comment>
<dbReference type="CDD" id="cd00609">
    <property type="entry name" value="AAT_like"/>
    <property type="match status" value="1"/>
</dbReference>
<dbReference type="InterPro" id="IPR050106">
    <property type="entry name" value="HistidinolP_aminotransfase"/>
</dbReference>
<dbReference type="EMBL" id="JAFBEV010000001">
    <property type="protein sequence ID" value="MBM7656573.1"/>
    <property type="molecule type" value="Genomic_DNA"/>
</dbReference>
<comment type="similarity">
    <text evidence="9">Belongs to the class-II pyridoxal-phosphate-dependent aminotransferase family. Histidinol-phosphate aminotransferase subfamily.</text>
</comment>
<sequence>MFKKNLAQLKAFNPGPSLDEIKKKYGLEQVVKLDCNENVYGASPLVTKALTESFLNPSLYPDCRNSALRTALSARLGVEENSFLFGLGLDEIIVLISRTFLDANSNIVMAWPTFYEYYSHALIEGAATQKIPCNAEGRHDLDSMLAAINDQTKLVWICNPNNPTGTCLSDSELRRFIQHVPEDVIVLLDEAYMDFADRNDFPDALAIMREHSNVLVLRTFSKAYGLASFRVGYAIGDPKIINELEKVRPPFNNPQISQIAAVAALNDQKFLKECVRKNQEVRQMTIDYLSEKKIDFYPTQANFIFVKTEKAAEIAEQLRAGGFLVNPFPTGLRITLGTMTDMRRLLPLLADAWQKNAKNI</sequence>
<evidence type="ECO:0000256" key="6">
    <source>
        <dbReference type="ARBA" id="ARBA00022898"/>
    </source>
</evidence>
<evidence type="ECO:0000313" key="11">
    <source>
        <dbReference type="EMBL" id="MBM7656573.1"/>
    </source>
</evidence>
<keyword evidence="6 9" id="KW-0663">Pyridoxal phosphate</keyword>
<dbReference type="InterPro" id="IPR001917">
    <property type="entry name" value="Aminotrans_II_pyridoxalP_BS"/>
</dbReference>
<dbReference type="PANTHER" id="PTHR43643">
    <property type="entry name" value="HISTIDINOL-PHOSPHATE AMINOTRANSFERASE 2"/>
    <property type="match status" value="1"/>
</dbReference>
<feature type="modified residue" description="N6-(pyridoxal phosphate)lysine" evidence="9">
    <location>
        <position position="222"/>
    </location>
</feature>
<comment type="caution">
    <text evidence="11">The sequence shown here is derived from an EMBL/GenBank/DDBJ whole genome shotgun (WGS) entry which is preliminary data.</text>
</comment>
<evidence type="ECO:0000259" key="10">
    <source>
        <dbReference type="Pfam" id="PF00155"/>
    </source>
</evidence>
<evidence type="ECO:0000256" key="5">
    <source>
        <dbReference type="ARBA" id="ARBA00022679"/>
    </source>
</evidence>
<comment type="subunit">
    <text evidence="3 9">Homodimer.</text>
</comment>
<dbReference type="EC" id="2.6.1.9" evidence="9"/>
<keyword evidence="7 9" id="KW-0368">Histidine biosynthesis</keyword>
<feature type="domain" description="Aminotransferase class I/classII large" evidence="10">
    <location>
        <begin position="29"/>
        <end position="346"/>
    </location>
</feature>
<proteinExistence type="inferred from homology"/>